<feature type="compositionally biased region" description="Polar residues" evidence="1">
    <location>
        <begin position="574"/>
        <end position="594"/>
    </location>
</feature>
<evidence type="ECO:0000313" key="4">
    <source>
        <dbReference type="Proteomes" id="UP000325081"/>
    </source>
</evidence>
<feature type="compositionally biased region" description="Basic and acidic residues" evidence="1">
    <location>
        <begin position="764"/>
        <end position="775"/>
    </location>
</feature>
<name>A0A5A7PEY2_STRAF</name>
<dbReference type="Pfam" id="PF02845">
    <property type="entry name" value="CUE"/>
    <property type="match status" value="1"/>
</dbReference>
<keyword evidence="4" id="KW-1185">Reference proteome</keyword>
<dbReference type="PROSITE" id="PS51140">
    <property type="entry name" value="CUE"/>
    <property type="match status" value="1"/>
</dbReference>
<proteinExistence type="predicted"/>
<protein>
    <submittedName>
        <fullName evidence="3">Ubiquitin system component Cue protein</fullName>
    </submittedName>
</protein>
<feature type="region of interest" description="Disordered" evidence="1">
    <location>
        <begin position="500"/>
        <end position="521"/>
    </location>
</feature>
<dbReference type="SUPFAM" id="SSF46934">
    <property type="entry name" value="UBA-like"/>
    <property type="match status" value="1"/>
</dbReference>
<reference evidence="4" key="1">
    <citation type="journal article" date="2019" name="Curr. Biol.">
        <title>Genome Sequence of Striga asiatica Provides Insight into the Evolution of Plant Parasitism.</title>
        <authorList>
            <person name="Yoshida S."/>
            <person name="Kim S."/>
            <person name="Wafula E.K."/>
            <person name="Tanskanen J."/>
            <person name="Kim Y.M."/>
            <person name="Honaas L."/>
            <person name="Yang Z."/>
            <person name="Spallek T."/>
            <person name="Conn C.E."/>
            <person name="Ichihashi Y."/>
            <person name="Cheong K."/>
            <person name="Cui S."/>
            <person name="Der J.P."/>
            <person name="Gundlach H."/>
            <person name="Jiao Y."/>
            <person name="Hori C."/>
            <person name="Ishida J.K."/>
            <person name="Kasahara H."/>
            <person name="Kiba T."/>
            <person name="Kim M.S."/>
            <person name="Koo N."/>
            <person name="Laohavisit A."/>
            <person name="Lee Y.H."/>
            <person name="Lumba S."/>
            <person name="McCourt P."/>
            <person name="Mortimer J.C."/>
            <person name="Mutuku J.M."/>
            <person name="Nomura T."/>
            <person name="Sasaki-Sekimoto Y."/>
            <person name="Seto Y."/>
            <person name="Wang Y."/>
            <person name="Wakatake T."/>
            <person name="Sakakibara H."/>
            <person name="Demura T."/>
            <person name="Yamaguchi S."/>
            <person name="Yoneyama K."/>
            <person name="Manabe R.I."/>
            <person name="Nelson D.C."/>
            <person name="Schulman A.H."/>
            <person name="Timko M.P."/>
            <person name="dePamphilis C.W."/>
            <person name="Choi D."/>
            <person name="Shirasu K."/>
        </authorList>
    </citation>
    <scope>NUCLEOTIDE SEQUENCE [LARGE SCALE GENOMIC DNA]</scope>
    <source>
        <strain evidence="4">cv. UVA1</strain>
    </source>
</reference>
<feature type="compositionally biased region" description="Polar residues" evidence="1">
    <location>
        <begin position="30"/>
        <end position="42"/>
    </location>
</feature>
<dbReference type="OrthoDB" id="5577209at2759"/>
<dbReference type="InterPro" id="IPR009060">
    <property type="entry name" value="UBA-like_sf"/>
</dbReference>
<feature type="region of interest" description="Disordered" evidence="1">
    <location>
        <begin position="756"/>
        <end position="820"/>
    </location>
</feature>
<gene>
    <name evidence="3" type="ORF">STAS_07077</name>
</gene>
<organism evidence="3 4">
    <name type="scientific">Striga asiatica</name>
    <name type="common">Asiatic witchweed</name>
    <name type="synonym">Buchnera asiatica</name>
    <dbReference type="NCBI Taxonomy" id="4170"/>
    <lineage>
        <taxon>Eukaryota</taxon>
        <taxon>Viridiplantae</taxon>
        <taxon>Streptophyta</taxon>
        <taxon>Embryophyta</taxon>
        <taxon>Tracheophyta</taxon>
        <taxon>Spermatophyta</taxon>
        <taxon>Magnoliopsida</taxon>
        <taxon>eudicotyledons</taxon>
        <taxon>Gunneridae</taxon>
        <taxon>Pentapetalae</taxon>
        <taxon>asterids</taxon>
        <taxon>lamiids</taxon>
        <taxon>Lamiales</taxon>
        <taxon>Orobanchaceae</taxon>
        <taxon>Buchnereae</taxon>
        <taxon>Striga</taxon>
    </lineage>
</organism>
<dbReference type="AlphaFoldDB" id="A0A5A7PEY2"/>
<dbReference type="InterPro" id="IPR003892">
    <property type="entry name" value="CUE"/>
</dbReference>
<dbReference type="EMBL" id="BKCP01004428">
    <property type="protein sequence ID" value="GER31096.1"/>
    <property type="molecule type" value="Genomic_DNA"/>
</dbReference>
<feature type="compositionally biased region" description="Basic residues" evidence="1">
    <location>
        <begin position="789"/>
        <end position="801"/>
    </location>
</feature>
<evidence type="ECO:0000313" key="3">
    <source>
        <dbReference type="EMBL" id="GER31096.1"/>
    </source>
</evidence>
<feature type="domain" description="CUE" evidence="2">
    <location>
        <begin position="525"/>
        <end position="568"/>
    </location>
</feature>
<dbReference type="CDD" id="cd14364">
    <property type="entry name" value="CUE_ASCC2"/>
    <property type="match status" value="1"/>
</dbReference>
<evidence type="ECO:0000256" key="1">
    <source>
        <dbReference type="SAM" id="MobiDB-lite"/>
    </source>
</evidence>
<comment type="caution">
    <text evidence="3">The sequence shown here is derived from an EMBL/GenBank/DDBJ whole genome shotgun (WGS) entry which is preliminary data.</text>
</comment>
<feature type="compositionally biased region" description="Polar residues" evidence="1">
    <location>
        <begin position="1"/>
        <end position="18"/>
    </location>
</feature>
<dbReference type="InterPro" id="IPR041800">
    <property type="entry name" value="ASCC2_CUE"/>
</dbReference>
<dbReference type="GO" id="GO:0043130">
    <property type="term" value="F:ubiquitin binding"/>
    <property type="evidence" value="ECO:0007669"/>
    <property type="project" value="InterPro"/>
</dbReference>
<dbReference type="InterPro" id="IPR052586">
    <property type="entry name" value="ASCC2"/>
</dbReference>
<feature type="region of interest" description="Disordered" evidence="1">
    <location>
        <begin position="1"/>
        <end position="61"/>
    </location>
</feature>
<dbReference type="Gene3D" id="1.10.8.10">
    <property type="entry name" value="DNA helicase RuvA subunit, C-terminal domain"/>
    <property type="match status" value="1"/>
</dbReference>
<dbReference type="PANTHER" id="PTHR21494:SF0">
    <property type="entry name" value="ACTIVATING SIGNAL COINTEGRATOR 1 COMPLEX SUBUNIT 2"/>
    <property type="match status" value="1"/>
</dbReference>
<dbReference type="Proteomes" id="UP000325081">
    <property type="component" value="Unassembled WGS sequence"/>
</dbReference>
<sequence>MSNRFISQRSNDSRNTAKPQKKHAPKSDFRNPTSHNTLSNSLREAAAGGPSMAPPTSRVRMGEDGEWVSKAPVGGNFVVYLPQDDAVAAGLGPEEGGLDPVESQHVVDLLNRELSRLLKLRPRDFWREVATDESLHAFLESFLKFRSRWYDFPHRGARGIVAGVIVGEFELCRRIFMILYRLSSNRDPGAKAADSLSSKDHEELLQDKKLLDLLKLLDICAIFAHENEDLTRVLVMNALKAQPDIQCEFPVLVSHFLSIVQTMHQRCSSSLEVLLGSGAHQDPGSNRLHLDYLEVMDFINDSVVTLDSFVNAYKYAALVFSSPIETGYGNEELLVMLARLHDSLLPSLYNGFHTLLGVSKDKKKEISGDSLTNVFTSLKMLSTRIAKLGWTLLYYCFLSDDAFESSTYSPPVSLKMFPATVDDPVVRTDILIQTLRDLTNEQTHVLIDHTWGTFIQQIEKNFKMVSRIEFLQESGWLSMDDEQFHLLSAITMTQPHAAIAKNTGPATSSPAPTSKTQMTDEDTAITESKIIQIKELFPEYGRGFLTACLEAYNHDPEQVIQRILEGTLHEELQSLDTSLETAPPSKSTTLPSNNTRDKGKGKLVEPTLANSSSASFGRFVRKNTDNDGLSYSETLNTKDKKEVEKTAALALQLEYEDEYDDSFDDLGLSVADAGPDEAEGKMTKMPLGGGDKWGSRKKPQYFVKDGKNYSYKVEGSVAVVDRNEARLVNRAQRELVHGLGQGGNIPIGAVKKLMDEVEEEDENGHEGEGVGRPDGEGEDDDGEVGGRGGRGRGQWRRGSRGYRKDRAISKQLTGLPAHYR</sequence>
<feature type="region of interest" description="Disordered" evidence="1">
    <location>
        <begin position="574"/>
        <end position="605"/>
    </location>
</feature>
<accession>A0A5A7PEY2</accession>
<feature type="compositionally biased region" description="Polar residues" evidence="1">
    <location>
        <begin position="504"/>
        <end position="517"/>
    </location>
</feature>
<dbReference type="SMART" id="SM00546">
    <property type="entry name" value="CUE"/>
    <property type="match status" value="1"/>
</dbReference>
<evidence type="ECO:0000259" key="2">
    <source>
        <dbReference type="PROSITE" id="PS51140"/>
    </source>
</evidence>
<dbReference type="PANTHER" id="PTHR21494">
    <property type="entry name" value="ACTIVATING SIGNAL COINTEGRATOR 1 COMPLEX SUBUNIT 2 ASC-1 COMPLEX SUBUNIT P100"/>
    <property type="match status" value="1"/>
</dbReference>